<dbReference type="PROSITE" id="PS50097">
    <property type="entry name" value="BTB"/>
    <property type="match status" value="1"/>
</dbReference>
<dbReference type="Gene3D" id="3.30.710.10">
    <property type="entry name" value="Potassium Channel Kv1.1, Chain A"/>
    <property type="match status" value="1"/>
</dbReference>
<dbReference type="SUPFAM" id="SSF54695">
    <property type="entry name" value="POZ domain"/>
    <property type="match status" value="1"/>
</dbReference>
<dbReference type="CDD" id="cd18186">
    <property type="entry name" value="BTB_POZ_ZBTB_KLHL-like"/>
    <property type="match status" value="1"/>
</dbReference>
<dbReference type="SMART" id="SM00225">
    <property type="entry name" value="BTB"/>
    <property type="match status" value="1"/>
</dbReference>
<evidence type="ECO:0000259" key="1">
    <source>
        <dbReference type="PROSITE" id="PS50097"/>
    </source>
</evidence>
<keyword evidence="2" id="KW-1185">Reference proteome</keyword>
<protein>
    <submittedName>
        <fullName evidence="3">BTB domain-containing protein</fullName>
    </submittedName>
</protein>
<dbReference type="WBParaSite" id="Pan_g22662.t1">
    <property type="protein sequence ID" value="Pan_g22662.t1"/>
    <property type="gene ID" value="Pan_g22662"/>
</dbReference>
<feature type="domain" description="BTB" evidence="1">
    <location>
        <begin position="17"/>
        <end position="78"/>
    </location>
</feature>
<sequence>MGGPQSSYLFILSQLFSDVTLVIDGIKLPAHRAILSKGSEYFNIMFLSSFVEANSDKIILKGINLKAFKVVLEYIYDNFMFNMSRWTPDGDRGFGKLLEWQSEALDFLIDGSDKGFNAVFEILDSARYFMIDDLQKDAVSCVVKVS</sequence>
<dbReference type="Proteomes" id="UP000492821">
    <property type="component" value="Unassembled WGS sequence"/>
</dbReference>
<dbReference type="InterPro" id="IPR000210">
    <property type="entry name" value="BTB/POZ_dom"/>
</dbReference>
<accession>A0A7E4VM92</accession>
<dbReference type="InterPro" id="IPR011333">
    <property type="entry name" value="SKP1/BTB/POZ_sf"/>
</dbReference>
<reference evidence="2" key="1">
    <citation type="journal article" date="2013" name="Genetics">
        <title>The draft genome and transcriptome of Panagrellus redivivus are shaped by the harsh demands of a free-living lifestyle.</title>
        <authorList>
            <person name="Srinivasan J."/>
            <person name="Dillman A.R."/>
            <person name="Macchietto M.G."/>
            <person name="Heikkinen L."/>
            <person name="Lakso M."/>
            <person name="Fracchia K.M."/>
            <person name="Antoshechkin I."/>
            <person name="Mortazavi A."/>
            <person name="Wong G."/>
            <person name="Sternberg P.W."/>
        </authorList>
    </citation>
    <scope>NUCLEOTIDE SEQUENCE [LARGE SCALE GENOMIC DNA]</scope>
    <source>
        <strain evidence="2">MT8872</strain>
    </source>
</reference>
<evidence type="ECO:0000313" key="3">
    <source>
        <dbReference type="WBParaSite" id="Pan_g22662.t1"/>
    </source>
</evidence>
<dbReference type="PANTHER" id="PTHR24413">
    <property type="entry name" value="SPECKLE-TYPE POZ PROTEIN"/>
    <property type="match status" value="1"/>
</dbReference>
<proteinExistence type="predicted"/>
<organism evidence="2 3">
    <name type="scientific">Panagrellus redivivus</name>
    <name type="common">Microworm</name>
    <dbReference type="NCBI Taxonomy" id="6233"/>
    <lineage>
        <taxon>Eukaryota</taxon>
        <taxon>Metazoa</taxon>
        <taxon>Ecdysozoa</taxon>
        <taxon>Nematoda</taxon>
        <taxon>Chromadorea</taxon>
        <taxon>Rhabditida</taxon>
        <taxon>Tylenchina</taxon>
        <taxon>Panagrolaimomorpha</taxon>
        <taxon>Panagrolaimoidea</taxon>
        <taxon>Panagrolaimidae</taxon>
        <taxon>Panagrellus</taxon>
    </lineage>
</organism>
<evidence type="ECO:0000313" key="2">
    <source>
        <dbReference type="Proteomes" id="UP000492821"/>
    </source>
</evidence>
<dbReference type="Pfam" id="PF00651">
    <property type="entry name" value="BTB"/>
    <property type="match status" value="1"/>
</dbReference>
<reference evidence="3" key="2">
    <citation type="submission" date="2020-10" db="UniProtKB">
        <authorList>
            <consortium name="WormBaseParasite"/>
        </authorList>
    </citation>
    <scope>IDENTIFICATION</scope>
</reference>
<dbReference type="AlphaFoldDB" id="A0A7E4VM92"/>
<name>A0A7E4VM92_PANRE</name>